<feature type="binding site" evidence="6">
    <location>
        <position position="170"/>
    </location>
    <ligand>
        <name>ATP</name>
        <dbReference type="ChEBI" id="CHEBI:30616"/>
    </ligand>
</feature>
<protein>
    <recommendedName>
        <fullName evidence="12">Protein kinase domain-containing protein</fullName>
    </recommendedName>
</protein>
<dbReference type="InterPro" id="IPR008271">
    <property type="entry name" value="Ser/Thr_kinase_AS"/>
</dbReference>
<feature type="domain" description="Protein kinase" evidence="9">
    <location>
        <begin position="141"/>
        <end position="403"/>
    </location>
</feature>
<keyword evidence="1 7" id="KW-0723">Serine/threonine-protein kinase</keyword>
<evidence type="ECO:0000259" key="9">
    <source>
        <dbReference type="PROSITE" id="PS50011"/>
    </source>
</evidence>
<dbReference type="InterPro" id="IPR050205">
    <property type="entry name" value="CDPK_Ser/Thr_kinases"/>
</dbReference>
<dbReference type="InterPro" id="IPR011993">
    <property type="entry name" value="PH-like_dom_sf"/>
</dbReference>
<evidence type="ECO:0000313" key="10">
    <source>
        <dbReference type="EMBL" id="CBK22107.2"/>
    </source>
</evidence>
<keyword evidence="11" id="KW-1185">Reference proteome</keyword>
<dbReference type="InterPro" id="IPR017441">
    <property type="entry name" value="Protein_kinase_ATP_BS"/>
</dbReference>
<dbReference type="GO" id="GO:0005524">
    <property type="term" value="F:ATP binding"/>
    <property type="evidence" value="ECO:0007669"/>
    <property type="project" value="UniProtKB-UniRule"/>
</dbReference>
<reference evidence="10" key="1">
    <citation type="submission" date="2010-02" db="EMBL/GenBank/DDBJ databases">
        <title>Sequencing and annotation of the Blastocystis hominis genome.</title>
        <authorList>
            <person name="Wincker P."/>
        </authorList>
    </citation>
    <scope>NUCLEOTIDE SEQUENCE</scope>
    <source>
        <strain evidence="10">Singapore isolate B</strain>
    </source>
</reference>
<gene>
    <name evidence="10" type="ORF">GSBLH_T00002172001</name>
</gene>
<evidence type="ECO:0000256" key="2">
    <source>
        <dbReference type="ARBA" id="ARBA00022679"/>
    </source>
</evidence>
<dbReference type="SUPFAM" id="SSF50729">
    <property type="entry name" value="PH domain-like"/>
    <property type="match status" value="1"/>
</dbReference>
<dbReference type="FunFam" id="1.10.510.10:FF:000571">
    <property type="entry name" value="Maternal embryonic leucine zipper kinase"/>
    <property type="match status" value="1"/>
</dbReference>
<dbReference type="PROSITE" id="PS00107">
    <property type="entry name" value="PROTEIN_KINASE_ATP"/>
    <property type="match status" value="1"/>
</dbReference>
<evidence type="ECO:0000256" key="5">
    <source>
        <dbReference type="ARBA" id="ARBA00022840"/>
    </source>
</evidence>
<keyword evidence="2" id="KW-0808">Transferase</keyword>
<dbReference type="InParanoid" id="D8M218"/>
<dbReference type="InterPro" id="IPR011009">
    <property type="entry name" value="Kinase-like_dom_sf"/>
</dbReference>
<dbReference type="InterPro" id="IPR000719">
    <property type="entry name" value="Prot_kinase_dom"/>
</dbReference>
<dbReference type="Proteomes" id="UP000008312">
    <property type="component" value="Unassembled WGS sequence"/>
</dbReference>
<dbReference type="Pfam" id="PF00069">
    <property type="entry name" value="Pkinase"/>
    <property type="match status" value="1"/>
</dbReference>
<evidence type="ECO:0000256" key="7">
    <source>
        <dbReference type="RuleBase" id="RU000304"/>
    </source>
</evidence>
<evidence type="ECO:0000256" key="4">
    <source>
        <dbReference type="ARBA" id="ARBA00022777"/>
    </source>
</evidence>
<keyword evidence="3 6" id="KW-0547">Nucleotide-binding</keyword>
<organism evidence="10">
    <name type="scientific">Blastocystis hominis</name>
    <dbReference type="NCBI Taxonomy" id="12968"/>
    <lineage>
        <taxon>Eukaryota</taxon>
        <taxon>Sar</taxon>
        <taxon>Stramenopiles</taxon>
        <taxon>Bigyra</taxon>
        <taxon>Opalozoa</taxon>
        <taxon>Opalinata</taxon>
        <taxon>Blastocystidae</taxon>
        <taxon>Blastocystis</taxon>
    </lineage>
</organism>
<evidence type="ECO:0008006" key="12">
    <source>
        <dbReference type="Google" id="ProtNLM"/>
    </source>
</evidence>
<proteinExistence type="inferred from homology"/>
<dbReference type="PROSITE" id="PS50011">
    <property type="entry name" value="PROTEIN_KINASE_DOM"/>
    <property type="match status" value="1"/>
</dbReference>
<accession>D8M218</accession>
<comment type="similarity">
    <text evidence="7">Belongs to the protein kinase superfamily.</text>
</comment>
<dbReference type="EMBL" id="FN668647">
    <property type="protein sequence ID" value="CBK22107.2"/>
    <property type="molecule type" value="Genomic_DNA"/>
</dbReference>
<dbReference type="InterPro" id="IPR001849">
    <property type="entry name" value="PH_domain"/>
</dbReference>
<evidence type="ECO:0000259" key="8">
    <source>
        <dbReference type="PROSITE" id="PS50003"/>
    </source>
</evidence>
<dbReference type="PROSITE" id="PS00108">
    <property type="entry name" value="PROTEIN_KINASE_ST"/>
    <property type="match status" value="1"/>
</dbReference>
<dbReference type="OrthoDB" id="40902at2759"/>
<dbReference type="RefSeq" id="XP_012896155.1">
    <property type="nucleotide sequence ID" value="XM_013040701.1"/>
</dbReference>
<sequence length="418" mass="47882">MSIDEAKNLLFQIHFEGNLRKKGFRGLQMWKRRYFRILGSTLIYFDVNNLKVARRTSEITADGKVMVENIPDHPYAFSIIPNKSERLYNVEAYSTQQRVMIPFLPHSSQDQWIRLISLIIALNRRIYAPNPNSRRSIHDSFRILDTLGKGRYGVVHLGQQISTGEVFAIKVIHRGNIDASVLRQELLVLRAVKNRIHSEHIARIVDIYEDPLLVHIVMEYLGGGDLYHRVAKKGCFSEREAANVIRRIGSALEELHKEHIFHLDVKPENIIYESNDSHSPMKLADFGCSLLMDRFNRDTKCVSEVVGTAGFMAPEVISNCAYSEKADVYSLGVTLFILLMGYPPFSGETQSELLHQTVHDRVKYEEKDWEAVSRDALILVKNMLCKNPNERISMREVLTFPWVTNPPASVGEEDGDEK</sequence>
<dbReference type="GeneID" id="24919375"/>
<evidence type="ECO:0000313" key="11">
    <source>
        <dbReference type="Proteomes" id="UP000008312"/>
    </source>
</evidence>
<dbReference type="SUPFAM" id="SSF56112">
    <property type="entry name" value="Protein kinase-like (PK-like)"/>
    <property type="match status" value="1"/>
</dbReference>
<keyword evidence="4" id="KW-0418">Kinase</keyword>
<dbReference type="PROSITE" id="PS50003">
    <property type="entry name" value="PH_DOMAIN"/>
    <property type="match status" value="1"/>
</dbReference>
<evidence type="ECO:0000256" key="6">
    <source>
        <dbReference type="PROSITE-ProRule" id="PRU10141"/>
    </source>
</evidence>
<dbReference type="Gene3D" id="1.10.510.10">
    <property type="entry name" value="Transferase(Phosphotransferase) domain 1"/>
    <property type="match status" value="1"/>
</dbReference>
<dbReference type="PANTHER" id="PTHR24349">
    <property type="entry name" value="SERINE/THREONINE-PROTEIN KINASE"/>
    <property type="match status" value="1"/>
</dbReference>
<feature type="domain" description="PH" evidence="8">
    <location>
        <begin position="12"/>
        <end position="121"/>
    </location>
</feature>
<keyword evidence="5 6" id="KW-0067">ATP-binding</keyword>
<name>D8M218_BLAHO</name>
<dbReference type="SMART" id="SM00220">
    <property type="entry name" value="S_TKc"/>
    <property type="match status" value="1"/>
</dbReference>
<evidence type="ECO:0000256" key="3">
    <source>
        <dbReference type="ARBA" id="ARBA00022741"/>
    </source>
</evidence>
<evidence type="ECO:0000256" key="1">
    <source>
        <dbReference type="ARBA" id="ARBA00022527"/>
    </source>
</evidence>
<dbReference type="AlphaFoldDB" id="D8M218"/>
<dbReference type="OMA" id="VISNCAY"/>
<dbReference type="Gene3D" id="2.30.29.30">
    <property type="entry name" value="Pleckstrin-homology domain (PH domain)/Phosphotyrosine-binding domain (PTB)"/>
    <property type="match status" value="1"/>
</dbReference>
<dbReference type="GO" id="GO:0004674">
    <property type="term" value="F:protein serine/threonine kinase activity"/>
    <property type="evidence" value="ECO:0007669"/>
    <property type="project" value="UniProtKB-KW"/>
</dbReference>